<dbReference type="AlphaFoldDB" id="F0WAW1"/>
<reference evidence="1" key="2">
    <citation type="submission" date="2011-02" db="EMBL/GenBank/DDBJ databases">
        <authorList>
            <person name="MacLean D."/>
        </authorList>
    </citation>
    <scope>NUCLEOTIDE SEQUENCE</scope>
</reference>
<organism evidence="1">
    <name type="scientific">Albugo laibachii Nc14</name>
    <dbReference type="NCBI Taxonomy" id="890382"/>
    <lineage>
        <taxon>Eukaryota</taxon>
        <taxon>Sar</taxon>
        <taxon>Stramenopiles</taxon>
        <taxon>Oomycota</taxon>
        <taxon>Peronosporomycetes</taxon>
        <taxon>Albuginales</taxon>
        <taxon>Albuginaceae</taxon>
        <taxon>Albugo</taxon>
    </lineage>
</organism>
<reference evidence="1" key="1">
    <citation type="journal article" date="2011" name="PLoS Biol.">
        <title>Gene gain and loss during evolution of obligate parasitism in the white rust pathogen of Arabidopsis thaliana.</title>
        <authorList>
            <person name="Kemen E."/>
            <person name="Gardiner A."/>
            <person name="Schultz-Larsen T."/>
            <person name="Kemen A.C."/>
            <person name="Balmuth A.L."/>
            <person name="Robert-Seilaniantz A."/>
            <person name="Bailey K."/>
            <person name="Holub E."/>
            <person name="Studholme D.J."/>
            <person name="Maclean D."/>
            <person name="Jones J.D."/>
        </authorList>
    </citation>
    <scope>NUCLEOTIDE SEQUENCE</scope>
</reference>
<evidence type="ECO:0000313" key="1">
    <source>
        <dbReference type="EMBL" id="CCA18283.1"/>
    </source>
</evidence>
<dbReference type="HOGENOM" id="CLU_058930_0_0_1"/>
<sequence length="282" mass="31268">MSTLTSSDLHIKRSTTRVRAPPGGVSILSFGPGGFGATFDQVGSDEVHYNGTSCHISQIEENNPALRQPIQSCNVRKASANNLDSLHSELSGSSKLGISNRDQYDSYIDNTMRKSSNVSFDSSMSNPTLYTYGSKIKAPITSSKRDQNWEKKRRLWLSRSGSLLKEIIVDRDHMPSQAEEFCYSKGRGREPQEVTSPLSKLMCDHSQLQTKGPLHQQHSTRMQVDNQDHASFHHADTGSSQVKCTSYNQMRQEAATSRVSCLGTRAASRQPPGGHSNWNPYC</sequence>
<dbReference type="EMBL" id="FR824095">
    <property type="protein sequence ID" value="CCA18443.1"/>
    <property type="molecule type" value="Genomic_DNA"/>
</dbReference>
<dbReference type="EMBL" id="FR824093">
    <property type="protein sequence ID" value="CCA18283.1"/>
    <property type="molecule type" value="Genomic_DNA"/>
</dbReference>
<proteinExistence type="predicted"/>
<accession>F0WAW1</accession>
<evidence type="ECO:0000313" key="2">
    <source>
        <dbReference type="EMBL" id="CCA18443.1"/>
    </source>
</evidence>
<name>F0WAW1_9STRA</name>
<protein>
    <submittedName>
        <fullName evidence="1">AlNc14C48G3823 protein</fullName>
    </submittedName>
    <submittedName>
        <fullName evidence="2">AlNc14C50G3966 protein</fullName>
    </submittedName>
</protein>
<gene>
    <name evidence="1" type="primary">AlNc14C48G3823</name>
    <name evidence="2" type="synonym">AlNc14C50G3966</name>
    <name evidence="1" type="ORF">ALNC14_044260</name>
    <name evidence="2" type="ORF">ALNC14_045860</name>
</gene>